<feature type="compositionally biased region" description="Low complexity" evidence="1">
    <location>
        <begin position="1"/>
        <end position="53"/>
    </location>
</feature>
<evidence type="ECO:0000256" key="1">
    <source>
        <dbReference type="SAM" id="MobiDB-lite"/>
    </source>
</evidence>
<dbReference type="Ensembl" id="ENSPKIT00000028911.1">
    <property type="protein sequence ID" value="ENSPKIP00000004919.1"/>
    <property type="gene ID" value="ENSPKIG00000021819.1"/>
</dbReference>
<sequence length="178" mass="18505">PGSHPGSRPGSHPGSHPGSRPGSRPGSHPGSRPGSPSGSRPGSHPGSCPGSRPGSPPGSRPGSHPGSCPGSRPGSPPGSRPGSHPGSCPGTLIYVHGNVYVMRHAILCENHLNCRGPLFTRTRSHQAVWEVTLCNLAALLTSKNRLKKFHHCLEKSHAWSGQSDQSGTETQSGQSRRK</sequence>
<evidence type="ECO:0000313" key="3">
    <source>
        <dbReference type="Proteomes" id="UP000261540"/>
    </source>
</evidence>
<proteinExistence type="predicted"/>
<feature type="region of interest" description="Disordered" evidence="1">
    <location>
        <begin position="159"/>
        <end position="178"/>
    </location>
</feature>
<accession>A0A3B3QGK9</accession>
<dbReference type="Proteomes" id="UP000261540">
    <property type="component" value="Unplaced"/>
</dbReference>
<dbReference type="AlphaFoldDB" id="A0A3B3QGK9"/>
<organism evidence="2 3">
    <name type="scientific">Paramormyrops kingsleyae</name>
    <dbReference type="NCBI Taxonomy" id="1676925"/>
    <lineage>
        <taxon>Eukaryota</taxon>
        <taxon>Metazoa</taxon>
        <taxon>Chordata</taxon>
        <taxon>Craniata</taxon>
        <taxon>Vertebrata</taxon>
        <taxon>Euteleostomi</taxon>
        <taxon>Actinopterygii</taxon>
        <taxon>Neopterygii</taxon>
        <taxon>Teleostei</taxon>
        <taxon>Osteoglossocephala</taxon>
        <taxon>Osteoglossomorpha</taxon>
        <taxon>Osteoglossiformes</taxon>
        <taxon>Mormyridae</taxon>
        <taxon>Paramormyrops</taxon>
    </lineage>
</organism>
<name>A0A3B3QGK9_9TELE</name>
<reference evidence="2" key="1">
    <citation type="submission" date="2025-08" db="UniProtKB">
        <authorList>
            <consortium name="Ensembl"/>
        </authorList>
    </citation>
    <scope>IDENTIFICATION</scope>
</reference>
<keyword evidence="3" id="KW-1185">Reference proteome</keyword>
<reference evidence="2" key="2">
    <citation type="submission" date="2025-09" db="UniProtKB">
        <authorList>
            <consortium name="Ensembl"/>
        </authorList>
    </citation>
    <scope>IDENTIFICATION</scope>
</reference>
<evidence type="ECO:0000313" key="2">
    <source>
        <dbReference type="Ensembl" id="ENSPKIP00000004919.1"/>
    </source>
</evidence>
<dbReference type="GeneTree" id="ENSGT01140000283048"/>
<feature type="region of interest" description="Disordered" evidence="1">
    <location>
        <begin position="1"/>
        <end position="85"/>
    </location>
</feature>
<feature type="compositionally biased region" description="Low complexity" evidence="1">
    <location>
        <begin position="60"/>
        <end position="73"/>
    </location>
</feature>
<dbReference type="STRING" id="1676925.ENSPKIP00000004919"/>
<protein>
    <submittedName>
        <fullName evidence="2">Uncharacterized protein</fullName>
    </submittedName>
</protein>